<dbReference type="Proteomes" id="UP000185657">
    <property type="component" value="Unassembled WGS sequence"/>
</dbReference>
<evidence type="ECO:0000313" key="5">
    <source>
        <dbReference type="Proteomes" id="UP000185680"/>
    </source>
</evidence>
<dbReference type="KEGG" id="hyl:LPB072_09490"/>
<evidence type="ECO:0000313" key="3">
    <source>
        <dbReference type="EMBL" id="OAD40230.1"/>
    </source>
</evidence>
<dbReference type="SUPFAM" id="SSF46894">
    <property type="entry name" value="C-terminal effector domain of the bipartite response regulators"/>
    <property type="match status" value="1"/>
</dbReference>
<dbReference type="OrthoDB" id="9150154at2"/>
<dbReference type="RefSeq" id="WP_066094649.1">
    <property type="nucleotide sequence ID" value="NZ_CP017476.1"/>
</dbReference>
<name>A0A167H3Y0_9BURK</name>
<evidence type="ECO:0000259" key="1">
    <source>
        <dbReference type="SMART" id="SM00421"/>
    </source>
</evidence>
<sequence length="233" mass="25762">MWTSQDLAFKTSFNPGTSTSTSAGRFAGMDAGLLMRMMDEIDHGMLVIDDQSRLRHANHLARHALATSRFIVCHGQTLMGSSVEFTQQIDHALKHALKGHRQLVALKEPECELTLAFVPLSHALETDTPSVLVLLSRQNACENLAVRMYARTHQLSPSEEQVLISLCKGNTIPEIAESHHVAPSTVRTQVKALRNKTGCHSIRMLMLRVNSLPPMVSALRAIVPMEHNDMALV</sequence>
<keyword evidence="4" id="KW-1185">Reference proteome</keyword>
<dbReference type="AlphaFoldDB" id="A0A167H3Y0"/>
<dbReference type="InterPro" id="IPR036388">
    <property type="entry name" value="WH-like_DNA-bd_sf"/>
</dbReference>
<dbReference type="STRING" id="1763535.LPB072_09490"/>
<reference evidence="3 4" key="1">
    <citation type="submission" date="2016-02" db="EMBL/GenBank/DDBJ databases">
        <title>Draft genome sequence of Hydrogenophaga sp. LPB0072.</title>
        <authorList>
            <person name="Shin S.-K."/>
            <person name="Yi H."/>
        </authorList>
    </citation>
    <scope>NUCLEOTIDE SEQUENCE [LARGE SCALE GENOMIC DNA]</scope>
    <source>
        <strain evidence="3 4">LPB0072</strain>
    </source>
</reference>
<dbReference type="SMART" id="SM00421">
    <property type="entry name" value="HTH_LUXR"/>
    <property type="match status" value="1"/>
</dbReference>
<dbReference type="Pfam" id="PF00196">
    <property type="entry name" value="GerE"/>
    <property type="match status" value="1"/>
</dbReference>
<evidence type="ECO:0000313" key="4">
    <source>
        <dbReference type="Proteomes" id="UP000185657"/>
    </source>
</evidence>
<dbReference type="InterPro" id="IPR016032">
    <property type="entry name" value="Sig_transdc_resp-reg_C-effctor"/>
</dbReference>
<gene>
    <name evidence="2" type="ORF">LPB072_09490</name>
    <name evidence="3" type="ORF">LPB72_18985</name>
</gene>
<proteinExistence type="predicted"/>
<dbReference type="GO" id="GO:0006355">
    <property type="term" value="P:regulation of DNA-templated transcription"/>
    <property type="evidence" value="ECO:0007669"/>
    <property type="project" value="InterPro"/>
</dbReference>
<dbReference type="Gene3D" id="1.10.10.10">
    <property type="entry name" value="Winged helix-like DNA-binding domain superfamily/Winged helix DNA-binding domain"/>
    <property type="match status" value="1"/>
</dbReference>
<accession>A0A167H3Y0</accession>
<protein>
    <recommendedName>
        <fullName evidence="1">HTH luxR-type domain-containing protein</fullName>
    </recommendedName>
</protein>
<feature type="domain" description="HTH luxR-type" evidence="1">
    <location>
        <begin position="152"/>
        <end position="209"/>
    </location>
</feature>
<dbReference type="InterPro" id="IPR000792">
    <property type="entry name" value="Tscrpt_reg_LuxR_C"/>
</dbReference>
<dbReference type="GO" id="GO:0003677">
    <property type="term" value="F:DNA binding"/>
    <property type="evidence" value="ECO:0007669"/>
    <property type="project" value="InterPro"/>
</dbReference>
<dbReference type="Proteomes" id="UP000185680">
    <property type="component" value="Chromosome"/>
</dbReference>
<reference evidence="2 5" key="2">
    <citation type="submission" date="2016-10" db="EMBL/GenBank/DDBJ databases">
        <title>Hydorgenophaga sp. LPB0072 isolated from gastropod.</title>
        <authorList>
            <person name="Kim E."/>
            <person name="Yi H."/>
        </authorList>
    </citation>
    <scope>NUCLEOTIDE SEQUENCE [LARGE SCALE GENOMIC DNA]</scope>
    <source>
        <strain evidence="2 5">LPB0072</strain>
    </source>
</reference>
<evidence type="ECO:0000313" key="2">
    <source>
        <dbReference type="EMBL" id="AOW13046.1"/>
    </source>
</evidence>
<organism evidence="2 5">
    <name type="scientific">Hydrogenophaga crassostreae</name>
    <dbReference type="NCBI Taxonomy" id="1763535"/>
    <lineage>
        <taxon>Bacteria</taxon>
        <taxon>Pseudomonadati</taxon>
        <taxon>Pseudomonadota</taxon>
        <taxon>Betaproteobacteria</taxon>
        <taxon>Burkholderiales</taxon>
        <taxon>Comamonadaceae</taxon>
        <taxon>Hydrogenophaga</taxon>
    </lineage>
</organism>
<dbReference type="EMBL" id="CP017476">
    <property type="protein sequence ID" value="AOW13046.1"/>
    <property type="molecule type" value="Genomic_DNA"/>
</dbReference>
<dbReference type="EMBL" id="LVWD01000034">
    <property type="protein sequence ID" value="OAD40230.1"/>
    <property type="molecule type" value="Genomic_DNA"/>
</dbReference>